<protein>
    <submittedName>
        <fullName evidence="2">Uncharacterized protein</fullName>
    </submittedName>
</protein>
<feature type="compositionally biased region" description="Basic and acidic residues" evidence="1">
    <location>
        <begin position="1"/>
        <end position="12"/>
    </location>
</feature>
<keyword evidence="3" id="KW-1185">Reference proteome</keyword>
<reference evidence="2 3" key="1">
    <citation type="journal article" date="2015" name="Stand. Genomic Sci.">
        <title>Genomic Encyclopedia of Bacterial and Archaeal Type Strains, Phase III: the genomes of soil and plant-associated and newly described type strains.</title>
        <authorList>
            <person name="Whitman W.B."/>
            <person name="Woyke T."/>
            <person name="Klenk H.P."/>
            <person name="Zhou Y."/>
            <person name="Lilburn T.G."/>
            <person name="Beck B.J."/>
            <person name="De Vos P."/>
            <person name="Vandamme P."/>
            <person name="Eisen J.A."/>
            <person name="Garrity G."/>
            <person name="Hugenholtz P."/>
            <person name="Kyrpides N.C."/>
        </authorList>
    </citation>
    <scope>NUCLEOTIDE SEQUENCE [LARGE SCALE GENOMIC DNA]</scope>
    <source>
        <strain evidence="2 3">A3</strain>
    </source>
</reference>
<proteinExistence type="predicted"/>
<gene>
    <name evidence="2" type="ORF">EV148_110121</name>
</gene>
<accession>A0A4V2S1N7</accession>
<feature type="compositionally biased region" description="Basic and acidic residues" evidence="1">
    <location>
        <begin position="86"/>
        <end position="97"/>
    </location>
</feature>
<evidence type="ECO:0000256" key="1">
    <source>
        <dbReference type="SAM" id="MobiDB-lite"/>
    </source>
</evidence>
<sequence length="109" mass="12784">MKEVRNTLEGRRLIQWSDQNPQPPKNKRNDYSVADIECESGFVFSIFRSYEDIARLRRRREAEGRPDQARSQNAFAQRLAKDLETRVVHKEEGDPARTRGIRRGARRAT</sequence>
<dbReference type="AlphaFoldDB" id="A0A4V2S1N7"/>
<organism evidence="2 3">
    <name type="scientific">Dokdonella fugitiva</name>
    <dbReference type="NCBI Taxonomy" id="328517"/>
    <lineage>
        <taxon>Bacteria</taxon>
        <taxon>Pseudomonadati</taxon>
        <taxon>Pseudomonadota</taxon>
        <taxon>Gammaproteobacteria</taxon>
        <taxon>Lysobacterales</taxon>
        <taxon>Rhodanobacteraceae</taxon>
        <taxon>Dokdonella</taxon>
    </lineage>
</organism>
<dbReference type="OrthoDB" id="103430at2"/>
<dbReference type="Proteomes" id="UP000294862">
    <property type="component" value="Unassembled WGS sequence"/>
</dbReference>
<dbReference type="RefSeq" id="WP_131999848.1">
    <property type="nucleotide sequence ID" value="NZ_SLWQ01000010.1"/>
</dbReference>
<feature type="region of interest" description="Disordered" evidence="1">
    <location>
        <begin position="1"/>
        <end position="29"/>
    </location>
</feature>
<comment type="caution">
    <text evidence="2">The sequence shown here is derived from an EMBL/GenBank/DDBJ whole genome shotgun (WGS) entry which is preliminary data.</text>
</comment>
<evidence type="ECO:0000313" key="3">
    <source>
        <dbReference type="Proteomes" id="UP000294862"/>
    </source>
</evidence>
<dbReference type="EMBL" id="SLWQ01000010">
    <property type="protein sequence ID" value="TCO37310.1"/>
    <property type="molecule type" value="Genomic_DNA"/>
</dbReference>
<evidence type="ECO:0000313" key="2">
    <source>
        <dbReference type="EMBL" id="TCO37310.1"/>
    </source>
</evidence>
<feature type="compositionally biased region" description="Basic residues" evidence="1">
    <location>
        <begin position="99"/>
        <end position="109"/>
    </location>
</feature>
<name>A0A4V2S1N7_9GAMM</name>
<feature type="region of interest" description="Disordered" evidence="1">
    <location>
        <begin position="86"/>
        <end position="109"/>
    </location>
</feature>